<name>A0ABP0TQB8_9BRYO</name>
<evidence type="ECO:0000256" key="8">
    <source>
        <dbReference type="ARBA" id="ARBA00037956"/>
    </source>
</evidence>
<keyword evidence="7 10" id="KW-0472">Membrane</keyword>
<evidence type="ECO:0000256" key="5">
    <source>
        <dbReference type="ARBA" id="ARBA00022692"/>
    </source>
</evidence>
<keyword evidence="6 10" id="KW-1133">Transmembrane helix</keyword>
<reference evidence="11" key="1">
    <citation type="submission" date="2024-02" db="EMBL/GenBank/DDBJ databases">
        <authorList>
            <consortium name="ELIXIR-Norway"/>
            <consortium name="Elixir Norway"/>
        </authorList>
    </citation>
    <scope>NUCLEOTIDE SEQUENCE</scope>
</reference>
<keyword evidence="5 10" id="KW-0812">Transmembrane</keyword>
<comment type="subcellular location">
    <subcellularLocation>
        <location evidence="1">Membrane</location>
        <topology evidence="1">Multi-pass membrane protein</topology>
    </subcellularLocation>
    <subcellularLocation>
        <location evidence="2">Plastid</location>
        <location evidence="2">Chloroplast</location>
    </subcellularLocation>
</comment>
<evidence type="ECO:0000256" key="3">
    <source>
        <dbReference type="ARBA" id="ARBA00022528"/>
    </source>
</evidence>
<evidence type="ECO:0000256" key="1">
    <source>
        <dbReference type="ARBA" id="ARBA00004141"/>
    </source>
</evidence>
<dbReference type="Proteomes" id="UP001497512">
    <property type="component" value="Chromosome 13"/>
</dbReference>
<accession>A0ABP0TQB8</accession>
<dbReference type="EMBL" id="OZ019905">
    <property type="protein sequence ID" value="CAK9201950.1"/>
    <property type="molecule type" value="Genomic_DNA"/>
</dbReference>
<evidence type="ECO:0000256" key="2">
    <source>
        <dbReference type="ARBA" id="ARBA00004229"/>
    </source>
</evidence>
<evidence type="ECO:0000256" key="7">
    <source>
        <dbReference type="ARBA" id="ARBA00023136"/>
    </source>
</evidence>
<evidence type="ECO:0000256" key="10">
    <source>
        <dbReference type="SAM" id="Phobius"/>
    </source>
</evidence>
<evidence type="ECO:0000256" key="9">
    <source>
        <dbReference type="SAM" id="MobiDB-lite"/>
    </source>
</evidence>
<feature type="transmembrane region" description="Helical" evidence="10">
    <location>
        <begin position="184"/>
        <end position="203"/>
    </location>
</feature>
<feature type="region of interest" description="Disordered" evidence="9">
    <location>
        <begin position="90"/>
        <end position="128"/>
    </location>
</feature>
<dbReference type="SUPFAM" id="SSF103511">
    <property type="entry name" value="Chlorophyll a-b binding protein"/>
    <property type="match status" value="1"/>
</dbReference>
<evidence type="ECO:0000313" key="12">
    <source>
        <dbReference type="Proteomes" id="UP001497512"/>
    </source>
</evidence>
<dbReference type="Gene3D" id="1.10.3460.10">
    <property type="entry name" value="Chlorophyll a/b binding protein domain"/>
    <property type="match status" value="1"/>
</dbReference>
<dbReference type="InterPro" id="IPR022796">
    <property type="entry name" value="Chloroa_b-bind"/>
</dbReference>
<evidence type="ECO:0008006" key="13">
    <source>
        <dbReference type="Google" id="ProtNLM"/>
    </source>
</evidence>
<feature type="transmembrane region" description="Helical" evidence="10">
    <location>
        <begin position="223"/>
        <end position="242"/>
    </location>
</feature>
<protein>
    <recommendedName>
        <fullName evidence="13">Early light-induced protein</fullName>
    </recommendedName>
</protein>
<proteinExistence type="inferred from homology"/>
<keyword evidence="4" id="KW-0934">Plastid</keyword>
<sequence length="248" mass="26710">MAAAVAAMSQVVSMKVVVGGLQALPVQTSLRKLGGGAAPLRVVNNNCSPRLITSIAGRRSVRCEAGEGGRGGPFADVKRSVDEITKQEITKDDILRNQDTNESEKQSVFGAKPTSGSFYPRPELERRPETGSKSFWSVFAFDGAAPETINCRLAMLGFVWAVVAEKMTGLTVLEQLFSPGSTGLVYFVGAIQLLTYASLVPIMNGESTDARSFGPFTAKAERWNGRLAMIGFFSLIVTELFTHTPVFH</sequence>
<organism evidence="11 12">
    <name type="scientific">Sphagnum troendelagicum</name>
    <dbReference type="NCBI Taxonomy" id="128251"/>
    <lineage>
        <taxon>Eukaryota</taxon>
        <taxon>Viridiplantae</taxon>
        <taxon>Streptophyta</taxon>
        <taxon>Embryophyta</taxon>
        <taxon>Bryophyta</taxon>
        <taxon>Sphagnophytina</taxon>
        <taxon>Sphagnopsida</taxon>
        <taxon>Sphagnales</taxon>
        <taxon>Sphagnaceae</taxon>
        <taxon>Sphagnum</taxon>
    </lineage>
</organism>
<evidence type="ECO:0000256" key="6">
    <source>
        <dbReference type="ARBA" id="ARBA00022989"/>
    </source>
</evidence>
<gene>
    <name evidence="11" type="ORF">CSSPTR1EN2_LOCUS6163</name>
</gene>
<comment type="similarity">
    <text evidence="8">Belongs to the ELIP/psbS family.</text>
</comment>
<keyword evidence="12" id="KW-1185">Reference proteome</keyword>
<dbReference type="Pfam" id="PF00504">
    <property type="entry name" value="Chloroa_b-bind"/>
    <property type="match status" value="1"/>
</dbReference>
<dbReference type="PANTHER" id="PTHR14154">
    <property type="entry name" value="UPF0041 BRAIN PROTEIN 44-RELATED"/>
    <property type="match status" value="1"/>
</dbReference>
<evidence type="ECO:0000256" key="4">
    <source>
        <dbReference type="ARBA" id="ARBA00022640"/>
    </source>
</evidence>
<evidence type="ECO:0000313" key="11">
    <source>
        <dbReference type="EMBL" id="CAK9201950.1"/>
    </source>
</evidence>
<keyword evidence="3" id="KW-0150">Chloroplast</keyword>